<keyword evidence="6" id="KW-1185">Reference proteome</keyword>
<dbReference type="Pfam" id="PF10342">
    <property type="entry name" value="Kre9_KNH"/>
    <property type="match status" value="1"/>
</dbReference>
<feature type="domain" description="Yeast cell wall synthesis Kre9/Knh1-like N-terminal" evidence="4">
    <location>
        <begin position="25"/>
        <end position="117"/>
    </location>
</feature>
<dbReference type="EMBL" id="BPQB01000144">
    <property type="protein sequence ID" value="GJF00279.1"/>
    <property type="molecule type" value="Genomic_DNA"/>
</dbReference>
<feature type="compositionally biased region" description="Polar residues" evidence="2">
    <location>
        <begin position="123"/>
        <end position="135"/>
    </location>
</feature>
<dbReference type="OrthoDB" id="2432613at2759"/>
<feature type="chain" id="PRO_5040513332" description="Yeast cell wall synthesis Kre9/Knh1-like N-terminal domain-containing protein" evidence="3">
    <location>
        <begin position="19"/>
        <end position="277"/>
    </location>
</feature>
<dbReference type="AlphaFoldDB" id="A0A9P3GR27"/>
<evidence type="ECO:0000256" key="1">
    <source>
        <dbReference type="ARBA" id="ARBA00022729"/>
    </source>
</evidence>
<feature type="compositionally biased region" description="Low complexity" evidence="2">
    <location>
        <begin position="231"/>
        <end position="240"/>
    </location>
</feature>
<dbReference type="InterPro" id="IPR018466">
    <property type="entry name" value="Kre9/Knh1-like_N"/>
</dbReference>
<keyword evidence="1 3" id="KW-0732">Signal</keyword>
<sequence>MLSSIFFATVLAAMTVRADPDPSEPGPGSVYNEGSNCLVSWDPDTSGSWKTMNIELMCGDNFNMVHLTTVATVDGTDATKASFTYPCPQVAPNAPIYFYQFTSPDSPDTLWTTRFAIADASGNVTPAPNATQPNGDSIPWGIGQLADPSDASPAPTKGSGGATVTAAPPSGSSVAVTASGGAPGSSAAGVSTPAPAASSPAAAGSAGASVPGSGSVTRTKSSMANVPTGLSSNTTGATNTTGGSAANGAVAGVSVGSRLTQAVTTLAVIGAACAVVL</sequence>
<comment type="caution">
    <text evidence="5">The sequence shown here is derived from an EMBL/GenBank/DDBJ whole genome shotgun (WGS) entry which is preliminary data.</text>
</comment>
<dbReference type="Proteomes" id="UP000703269">
    <property type="component" value="Unassembled WGS sequence"/>
</dbReference>
<gene>
    <name evidence="5" type="ORF">PsYK624_165630</name>
</gene>
<proteinExistence type="predicted"/>
<dbReference type="InterPro" id="IPR052982">
    <property type="entry name" value="SRP1/TIP1-like"/>
</dbReference>
<dbReference type="PANTHER" id="PTHR40633:SF1">
    <property type="entry name" value="GPI ANCHORED SERINE-THREONINE RICH PROTEIN (AFU_ORTHOLOGUE AFUA_1G03630)"/>
    <property type="match status" value="1"/>
</dbReference>
<feature type="region of interest" description="Disordered" evidence="2">
    <location>
        <begin position="123"/>
        <end position="240"/>
    </location>
</feature>
<evidence type="ECO:0000256" key="2">
    <source>
        <dbReference type="SAM" id="MobiDB-lite"/>
    </source>
</evidence>
<evidence type="ECO:0000259" key="4">
    <source>
        <dbReference type="Pfam" id="PF10342"/>
    </source>
</evidence>
<dbReference type="PANTHER" id="PTHR40633">
    <property type="entry name" value="MATRIX PROTEIN, PUTATIVE (AFU_ORTHOLOGUE AFUA_8G05410)-RELATED"/>
    <property type="match status" value="1"/>
</dbReference>
<name>A0A9P3GR27_9APHY</name>
<organism evidence="5 6">
    <name type="scientific">Phanerochaete sordida</name>
    <dbReference type="NCBI Taxonomy" id="48140"/>
    <lineage>
        <taxon>Eukaryota</taxon>
        <taxon>Fungi</taxon>
        <taxon>Dikarya</taxon>
        <taxon>Basidiomycota</taxon>
        <taxon>Agaricomycotina</taxon>
        <taxon>Agaricomycetes</taxon>
        <taxon>Polyporales</taxon>
        <taxon>Phanerochaetaceae</taxon>
        <taxon>Phanerochaete</taxon>
    </lineage>
</organism>
<feature type="compositionally biased region" description="Low complexity" evidence="2">
    <location>
        <begin position="164"/>
        <end position="217"/>
    </location>
</feature>
<reference evidence="5 6" key="1">
    <citation type="submission" date="2021-08" db="EMBL/GenBank/DDBJ databases">
        <title>Draft Genome Sequence of Phanerochaete sordida strain YK-624.</title>
        <authorList>
            <person name="Mori T."/>
            <person name="Dohra H."/>
            <person name="Suzuki T."/>
            <person name="Kawagishi H."/>
            <person name="Hirai H."/>
        </authorList>
    </citation>
    <scope>NUCLEOTIDE SEQUENCE [LARGE SCALE GENOMIC DNA]</scope>
    <source>
        <strain evidence="5 6">YK-624</strain>
    </source>
</reference>
<evidence type="ECO:0000313" key="6">
    <source>
        <dbReference type="Proteomes" id="UP000703269"/>
    </source>
</evidence>
<protein>
    <recommendedName>
        <fullName evidence="4">Yeast cell wall synthesis Kre9/Knh1-like N-terminal domain-containing protein</fullName>
    </recommendedName>
</protein>
<evidence type="ECO:0000313" key="5">
    <source>
        <dbReference type="EMBL" id="GJF00279.1"/>
    </source>
</evidence>
<evidence type="ECO:0000256" key="3">
    <source>
        <dbReference type="SAM" id="SignalP"/>
    </source>
</evidence>
<feature type="compositionally biased region" description="Polar residues" evidence="2">
    <location>
        <begin position="218"/>
        <end position="230"/>
    </location>
</feature>
<accession>A0A9P3GR27</accession>
<feature type="signal peptide" evidence="3">
    <location>
        <begin position="1"/>
        <end position="18"/>
    </location>
</feature>